<feature type="non-terminal residue" evidence="4">
    <location>
        <position position="1"/>
    </location>
</feature>
<evidence type="ECO:0000259" key="3">
    <source>
        <dbReference type="PROSITE" id="PS50053"/>
    </source>
</evidence>
<evidence type="ECO:0000256" key="1">
    <source>
        <dbReference type="ARBA" id="ARBA00004514"/>
    </source>
</evidence>
<dbReference type="GO" id="GO:0071818">
    <property type="term" value="C:BAT3 complex"/>
    <property type="evidence" value="ECO:0007669"/>
    <property type="project" value="TreeGrafter"/>
</dbReference>
<sequence>IGLHVALEEKKRQGTDNTINTKSSPKMHLTVKILNGEECTLAASPSSLVRDVKEQLEALFSIPVADQKLLFKGKALMDVKPLKDYGVQDNSKITLVIKKYSTKFSGDSSSVLPQKSCCLETERPAWEMMRRFLRRHFREQDVECVLQEFKKEFERNLTNLSLDDIERFATTKLHV</sequence>
<dbReference type="PRINTS" id="PR00348">
    <property type="entry name" value="UBIQUITIN"/>
</dbReference>
<dbReference type="SUPFAM" id="SSF54236">
    <property type="entry name" value="Ubiquitin-like"/>
    <property type="match status" value="1"/>
</dbReference>
<dbReference type="Gene3D" id="3.10.20.90">
    <property type="entry name" value="Phosphatidylinositol 3-kinase Catalytic Subunit, Chain A, domain 1"/>
    <property type="match status" value="1"/>
</dbReference>
<dbReference type="EMBL" id="HACG01029458">
    <property type="protein sequence ID" value="CEK76323.1"/>
    <property type="molecule type" value="Transcribed_RNA"/>
</dbReference>
<accession>A0A0B7A6N2</accession>
<dbReference type="EMBL" id="HACG01029457">
    <property type="protein sequence ID" value="CEK76322.1"/>
    <property type="molecule type" value="Transcribed_RNA"/>
</dbReference>
<dbReference type="InterPro" id="IPR047154">
    <property type="entry name" value="UBL4A-like"/>
</dbReference>
<dbReference type="PROSITE" id="PS50053">
    <property type="entry name" value="UBIQUITIN_2"/>
    <property type="match status" value="1"/>
</dbReference>
<dbReference type="InterPro" id="IPR019954">
    <property type="entry name" value="Ubiquitin_CS"/>
</dbReference>
<dbReference type="InterPro" id="IPR019956">
    <property type="entry name" value="Ubiquitin_dom"/>
</dbReference>
<evidence type="ECO:0000313" key="4">
    <source>
        <dbReference type="EMBL" id="CEK76322.1"/>
    </source>
</evidence>
<dbReference type="PROSITE" id="PS00299">
    <property type="entry name" value="UBIQUITIN_1"/>
    <property type="match status" value="1"/>
</dbReference>
<dbReference type="GO" id="GO:0071816">
    <property type="term" value="P:tail-anchored membrane protein insertion into ER membrane"/>
    <property type="evidence" value="ECO:0007669"/>
    <property type="project" value="TreeGrafter"/>
</dbReference>
<dbReference type="GO" id="GO:0006620">
    <property type="term" value="P:post-translational protein targeting to endoplasmic reticulum membrane"/>
    <property type="evidence" value="ECO:0007669"/>
    <property type="project" value="InterPro"/>
</dbReference>
<dbReference type="GO" id="GO:0051087">
    <property type="term" value="F:protein-folding chaperone binding"/>
    <property type="evidence" value="ECO:0007669"/>
    <property type="project" value="TreeGrafter"/>
</dbReference>
<dbReference type="SMART" id="SM00213">
    <property type="entry name" value="UBQ"/>
    <property type="match status" value="1"/>
</dbReference>
<dbReference type="InterPro" id="IPR000626">
    <property type="entry name" value="Ubiquitin-like_dom"/>
</dbReference>
<proteinExistence type="predicted"/>
<evidence type="ECO:0000313" key="5">
    <source>
        <dbReference type="EMBL" id="CEK76323.1"/>
    </source>
</evidence>
<dbReference type="Pfam" id="PF17840">
    <property type="entry name" value="Tugs"/>
    <property type="match status" value="1"/>
</dbReference>
<name>A0A0B7A6N2_9EUPU</name>
<feature type="domain" description="Ubiquitin-like" evidence="3">
    <location>
        <begin position="27"/>
        <end position="102"/>
    </location>
</feature>
<evidence type="ECO:0000256" key="2">
    <source>
        <dbReference type="ARBA" id="ARBA00022490"/>
    </source>
</evidence>
<dbReference type="InterPro" id="IPR029071">
    <property type="entry name" value="Ubiquitin-like_domsf"/>
</dbReference>
<gene>
    <name evidence="4" type="primary">ORF99480</name>
    <name evidence="5" type="synonym">ORF99483</name>
</gene>
<dbReference type="AlphaFoldDB" id="A0A0B7A6N2"/>
<dbReference type="PANTHER" id="PTHR46555">
    <property type="entry name" value="UBIQUITIN-LIKE PROTEIN 4A"/>
    <property type="match status" value="1"/>
</dbReference>
<reference evidence="4" key="1">
    <citation type="submission" date="2014-12" db="EMBL/GenBank/DDBJ databases">
        <title>Insight into the proteome of Arion vulgaris.</title>
        <authorList>
            <person name="Aradska J."/>
            <person name="Bulat T."/>
            <person name="Smidak R."/>
            <person name="Sarate P."/>
            <person name="Gangsoo J."/>
            <person name="Sialana F."/>
            <person name="Bilban M."/>
            <person name="Lubec G."/>
        </authorList>
    </citation>
    <scope>NUCLEOTIDE SEQUENCE</scope>
    <source>
        <tissue evidence="4">Skin</tissue>
    </source>
</reference>
<dbReference type="Pfam" id="PF00240">
    <property type="entry name" value="ubiquitin"/>
    <property type="match status" value="1"/>
</dbReference>
<keyword evidence="2" id="KW-0963">Cytoplasm</keyword>
<organism evidence="4">
    <name type="scientific">Arion vulgaris</name>
    <dbReference type="NCBI Taxonomy" id="1028688"/>
    <lineage>
        <taxon>Eukaryota</taxon>
        <taxon>Metazoa</taxon>
        <taxon>Spiralia</taxon>
        <taxon>Lophotrochozoa</taxon>
        <taxon>Mollusca</taxon>
        <taxon>Gastropoda</taxon>
        <taxon>Heterobranchia</taxon>
        <taxon>Euthyneura</taxon>
        <taxon>Panpulmonata</taxon>
        <taxon>Eupulmonata</taxon>
        <taxon>Stylommatophora</taxon>
        <taxon>Helicina</taxon>
        <taxon>Arionoidea</taxon>
        <taxon>Arionidae</taxon>
        <taxon>Arion</taxon>
    </lineage>
</organism>
<dbReference type="InterPro" id="IPR041421">
    <property type="entry name" value="Ubl4_C_TUGS"/>
</dbReference>
<dbReference type="PANTHER" id="PTHR46555:SF1">
    <property type="entry name" value="UBIQUITIN-LIKE PROTEIN 4A"/>
    <property type="match status" value="1"/>
</dbReference>
<protein>
    <recommendedName>
        <fullName evidence="3">Ubiquitin-like domain-containing protein</fullName>
    </recommendedName>
</protein>
<comment type="subcellular location">
    <subcellularLocation>
        <location evidence="1">Cytoplasm</location>
        <location evidence="1">Cytosol</location>
    </subcellularLocation>
</comment>